<sequence>MADKTRSGKGTGLGLSIAKGLVEKMGGSINCNIEEDMFNIYCEFGLINR</sequence>
<accession>A0A645BCV5</accession>
<evidence type="ECO:0000259" key="1">
    <source>
        <dbReference type="Pfam" id="PF02518"/>
    </source>
</evidence>
<organism evidence="2">
    <name type="scientific">bioreactor metagenome</name>
    <dbReference type="NCBI Taxonomy" id="1076179"/>
    <lineage>
        <taxon>unclassified sequences</taxon>
        <taxon>metagenomes</taxon>
        <taxon>ecological metagenomes</taxon>
    </lineage>
</organism>
<name>A0A645BCV5_9ZZZZ</name>
<comment type="caution">
    <text evidence="2">The sequence shown here is derived from an EMBL/GenBank/DDBJ whole genome shotgun (WGS) entry which is preliminary data.</text>
</comment>
<dbReference type="Pfam" id="PF02518">
    <property type="entry name" value="HATPase_c"/>
    <property type="match status" value="1"/>
</dbReference>
<dbReference type="AlphaFoldDB" id="A0A645BCV5"/>
<dbReference type="Gene3D" id="3.30.565.10">
    <property type="entry name" value="Histidine kinase-like ATPase, C-terminal domain"/>
    <property type="match status" value="1"/>
</dbReference>
<reference evidence="2" key="1">
    <citation type="submission" date="2019-08" db="EMBL/GenBank/DDBJ databases">
        <authorList>
            <person name="Kucharzyk K."/>
            <person name="Murdoch R.W."/>
            <person name="Higgins S."/>
            <person name="Loffler F."/>
        </authorList>
    </citation>
    <scope>NUCLEOTIDE SEQUENCE</scope>
</reference>
<dbReference type="SUPFAM" id="SSF55874">
    <property type="entry name" value="ATPase domain of HSP90 chaperone/DNA topoisomerase II/histidine kinase"/>
    <property type="match status" value="1"/>
</dbReference>
<dbReference type="InterPro" id="IPR036890">
    <property type="entry name" value="HATPase_C_sf"/>
</dbReference>
<proteinExistence type="predicted"/>
<feature type="domain" description="Histidine kinase/HSP90-like ATPase" evidence="1">
    <location>
        <begin position="4"/>
        <end position="32"/>
    </location>
</feature>
<dbReference type="InterPro" id="IPR003594">
    <property type="entry name" value="HATPase_dom"/>
</dbReference>
<protein>
    <recommendedName>
        <fullName evidence="1">Histidine kinase/HSP90-like ATPase domain-containing protein</fullName>
    </recommendedName>
</protein>
<evidence type="ECO:0000313" key="2">
    <source>
        <dbReference type="EMBL" id="MPM62926.1"/>
    </source>
</evidence>
<gene>
    <name evidence="2" type="ORF">SDC9_109804</name>
</gene>
<dbReference type="EMBL" id="VSSQ01019123">
    <property type="protein sequence ID" value="MPM62926.1"/>
    <property type="molecule type" value="Genomic_DNA"/>
</dbReference>